<gene>
    <name evidence="2" type="ORF">A0H81_08290</name>
</gene>
<dbReference type="STRING" id="5627.A0A1C7M608"/>
<dbReference type="AlphaFoldDB" id="A0A1C7M608"/>
<evidence type="ECO:0000256" key="1">
    <source>
        <dbReference type="SAM" id="MobiDB-lite"/>
    </source>
</evidence>
<proteinExistence type="predicted"/>
<feature type="region of interest" description="Disordered" evidence="1">
    <location>
        <begin position="1"/>
        <end position="20"/>
    </location>
</feature>
<keyword evidence="3" id="KW-1185">Reference proteome</keyword>
<accession>A0A1C7M608</accession>
<dbReference type="Proteomes" id="UP000092993">
    <property type="component" value="Unassembled WGS sequence"/>
</dbReference>
<organism evidence="2 3">
    <name type="scientific">Grifola frondosa</name>
    <name type="common">Maitake</name>
    <name type="synonym">Polyporus frondosus</name>
    <dbReference type="NCBI Taxonomy" id="5627"/>
    <lineage>
        <taxon>Eukaryota</taxon>
        <taxon>Fungi</taxon>
        <taxon>Dikarya</taxon>
        <taxon>Basidiomycota</taxon>
        <taxon>Agaricomycotina</taxon>
        <taxon>Agaricomycetes</taxon>
        <taxon>Polyporales</taxon>
        <taxon>Grifolaceae</taxon>
        <taxon>Grifola</taxon>
    </lineage>
</organism>
<dbReference type="OrthoDB" id="5597489at2759"/>
<evidence type="ECO:0000313" key="2">
    <source>
        <dbReference type="EMBL" id="OBZ71799.1"/>
    </source>
</evidence>
<dbReference type="EMBL" id="LUGG01000010">
    <property type="protein sequence ID" value="OBZ71799.1"/>
    <property type="molecule type" value="Genomic_DNA"/>
</dbReference>
<evidence type="ECO:0000313" key="3">
    <source>
        <dbReference type="Proteomes" id="UP000092993"/>
    </source>
</evidence>
<protein>
    <submittedName>
        <fullName evidence="2">Uncharacterized protein</fullName>
    </submittedName>
</protein>
<comment type="caution">
    <text evidence="2">The sequence shown here is derived from an EMBL/GenBank/DDBJ whole genome shotgun (WGS) entry which is preliminary data.</text>
</comment>
<name>A0A1C7M608_GRIFR</name>
<reference evidence="2 3" key="1">
    <citation type="submission" date="2016-03" db="EMBL/GenBank/DDBJ databases">
        <title>Whole genome sequencing of Grifola frondosa 9006-11.</title>
        <authorList>
            <person name="Min B."/>
            <person name="Park H."/>
            <person name="Kim J.-G."/>
            <person name="Cho H."/>
            <person name="Oh Y.-L."/>
            <person name="Kong W.-S."/>
            <person name="Choi I.-G."/>
        </authorList>
    </citation>
    <scope>NUCLEOTIDE SEQUENCE [LARGE SCALE GENOMIC DNA]</scope>
    <source>
        <strain evidence="2 3">9006-11</strain>
    </source>
</reference>
<sequence>MAKNRKGHSKPSSSSEQAVEISEEEQWRIINDTGILKKVPQATQVEQLAEEEAEEESILANEIFNAVTLIIPMSSLLLLMEMYVSFIRVCYNKDLTTSRDSLVHYQYGREPSYRDLMDRMLPSVPSTLLTSAAG</sequence>